<dbReference type="GO" id="GO:0005886">
    <property type="term" value="C:plasma membrane"/>
    <property type="evidence" value="ECO:0007669"/>
    <property type="project" value="UniProtKB-SubCell"/>
</dbReference>
<organism evidence="16 17">
    <name type="scientific">Hymenochirus boettgeri</name>
    <name type="common">Congo dwarf clawed frog</name>
    <dbReference type="NCBI Taxonomy" id="247094"/>
    <lineage>
        <taxon>Eukaryota</taxon>
        <taxon>Metazoa</taxon>
        <taxon>Chordata</taxon>
        <taxon>Craniata</taxon>
        <taxon>Vertebrata</taxon>
        <taxon>Euteleostomi</taxon>
        <taxon>Amphibia</taxon>
        <taxon>Batrachia</taxon>
        <taxon>Anura</taxon>
        <taxon>Pipoidea</taxon>
        <taxon>Pipidae</taxon>
        <taxon>Pipinae</taxon>
        <taxon>Hymenochirus</taxon>
    </lineage>
</organism>
<dbReference type="AlphaFoldDB" id="A0A8T2ILN3"/>
<keyword evidence="7 13" id="KW-0297">G-protein coupled receptor</keyword>
<keyword evidence="12 13" id="KW-0807">Transducer</keyword>
<dbReference type="SUPFAM" id="SSF81321">
    <property type="entry name" value="Family A G protein-coupled receptor-like"/>
    <property type="match status" value="1"/>
</dbReference>
<evidence type="ECO:0000256" key="1">
    <source>
        <dbReference type="ARBA" id="ARBA00004651"/>
    </source>
</evidence>
<feature type="transmembrane region" description="Helical" evidence="14">
    <location>
        <begin position="252"/>
        <end position="271"/>
    </location>
</feature>
<name>A0A8T2ILN3_9PIPI</name>
<feature type="transmembrane region" description="Helical" evidence="14">
    <location>
        <begin position="181"/>
        <end position="207"/>
    </location>
</feature>
<dbReference type="Proteomes" id="UP000812440">
    <property type="component" value="Unassembled WGS sequence"/>
</dbReference>
<dbReference type="Pfam" id="PF13853">
    <property type="entry name" value="7tm_4"/>
    <property type="match status" value="1"/>
</dbReference>
<evidence type="ECO:0000256" key="6">
    <source>
        <dbReference type="ARBA" id="ARBA00022989"/>
    </source>
</evidence>
<keyword evidence="10 13" id="KW-0675">Receptor</keyword>
<evidence type="ECO:0000256" key="4">
    <source>
        <dbReference type="ARBA" id="ARBA00022692"/>
    </source>
</evidence>
<keyword evidence="9" id="KW-1015">Disulfide bond</keyword>
<evidence type="ECO:0000259" key="15">
    <source>
        <dbReference type="PROSITE" id="PS50262"/>
    </source>
</evidence>
<evidence type="ECO:0000256" key="14">
    <source>
        <dbReference type="RuleBase" id="RU363047"/>
    </source>
</evidence>
<keyword evidence="8 14" id="KW-0472">Membrane</keyword>
<keyword evidence="3 14" id="KW-0716">Sensory transduction</keyword>
<dbReference type="PRINTS" id="PR00245">
    <property type="entry name" value="OLFACTORYR"/>
</dbReference>
<evidence type="ECO:0000256" key="10">
    <source>
        <dbReference type="ARBA" id="ARBA00023170"/>
    </source>
</evidence>
<dbReference type="PROSITE" id="PS50262">
    <property type="entry name" value="G_PROTEIN_RECEP_F1_2"/>
    <property type="match status" value="1"/>
</dbReference>
<dbReference type="PANTHER" id="PTHR24242">
    <property type="entry name" value="G-PROTEIN COUPLED RECEPTOR"/>
    <property type="match status" value="1"/>
</dbReference>
<keyword evidence="2 14" id="KW-1003">Cell membrane</keyword>
<evidence type="ECO:0000256" key="12">
    <source>
        <dbReference type="ARBA" id="ARBA00023224"/>
    </source>
</evidence>
<dbReference type="InterPro" id="IPR050939">
    <property type="entry name" value="Olfactory_GPCR1"/>
</dbReference>
<evidence type="ECO:0000256" key="3">
    <source>
        <dbReference type="ARBA" id="ARBA00022606"/>
    </source>
</evidence>
<keyword evidence="11" id="KW-0325">Glycoprotein</keyword>
<evidence type="ECO:0000256" key="8">
    <source>
        <dbReference type="ARBA" id="ARBA00023136"/>
    </source>
</evidence>
<comment type="caution">
    <text evidence="16">The sequence shown here is derived from an EMBL/GenBank/DDBJ whole genome shotgun (WGS) entry which is preliminary data.</text>
</comment>
<protein>
    <recommendedName>
        <fullName evidence="14">Olfactory receptor</fullName>
    </recommendedName>
</protein>
<evidence type="ECO:0000256" key="9">
    <source>
        <dbReference type="ARBA" id="ARBA00023157"/>
    </source>
</evidence>
<feature type="transmembrane region" description="Helical" evidence="14">
    <location>
        <begin position="78"/>
        <end position="100"/>
    </location>
</feature>
<dbReference type="EMBL" id="JAACNH010000024">
    <property type="protein sequence ID" value="KAG8431980.1"/>
    <property type="molecule type" value="Genomic_DNA"/>
</dbReference>
<dbReference type="OrthoDB" id="9444602at2759"/>
<keyword evidence="5 14" id="KW-0552">Olfaction</keyword>
<evidence type="ECO:0000256" key="11">
    <source>
        <dbReference type="ARBA" id="ARBA00023180"/>
    </source>
</evidence>
<comment type="similarity">
    <text evidence="13">Belongs to the G-protein coupled receptor 1 family.</text>
</comment>
<evidence type="ECO:0000256" key="7">
    <source>
        <dbReference type="ARBA" id="ARBA00023040"/>
    </source>
</evidence>
<dbReference type="FunFam" id="1.20.1070.10:FF:000010">
    <property type="entry name" value="Olfactory receptor"/>
    <property type="match status" value="1"/>
</dbReference>
<keyword evidence="17" id="KW-1185">Reference proteome</keyword>
<feature type="domain" description="G-protein coupled receptors family 1 profile" evidence="15">
    <location>
        <begin position="19"/>
        <end position="269"/>
    </location>
</feature>
<accession>A0A8T2ILN3</accession>
<feature type="transmembrane region" description="Helical" evidence="14">
    <location>
        <begin position="6"/>
        <end position="28"/>
    </location>
</feature>
<comment type="subcellular location">
    <subcellularLocation>
        <location evidence="1 14">Cell membrane</location>
        <topology evidence="1 14">Multi-pass membrane protein</topology>
    </subcellularLocation>
</comment>
<keyword evidence="4 13" id="KW-0812">Transmembrane</keyword>
<dbReference type="Gene3D" id="1.20.1070.10">
    <property type="entry name" value="Rhodopsin 7-helix transmembrane proteins"/>
    <property type="match status" value="1"/>
</dbReference>
<gene>
    <name evidence="16" type="ORF">GDO86_018434</name>
</gene>
<keyword evidence="6 14" id="KW-1133">Transmembrane helix</keyword>
<evidence type="ECO:0000256" key="5">
    <source>
        <dbReference type="ARBA" id="ARBA00022725"/>
    </source>
</evidence>
<dbReference type="GO" id="GO:0004984">
    <property type="term" value="F:olfactory receptor activity"/>
    <property type="evidence" value="ECO:0007669"/>
    <property type="project" value="InterPro"/>
</dbReference>
<evidence type="ECO:0000313" key="17">
    <source>
        <dbReference type="Proteomes" id="UP000812440"/>
    </source>
</evidence>
<dbReference type="InterPro" id="IPR000276">
    <property type="entry name" value="GPCR_Rhodpsn"/>
</dbReference>
<dbReference type="InterPro" id="IPR017452">
    <property type="entry name" value="GPCR_Rhodpsn_7TM"/>
</dbReference>
<proteinExistence type="inferred from homology"/>
<dbReference type="PROSITE" id="PS00237">
    <property type="entry name" value="G_PROTEIN_RECEP_F1_1"/>
    <property type="match status" value="1"/>
</dbReference>
<feature type="transmembrane region" description="Helical" evidence="14">
    <location>
        <begin position="40"/>
        <end position="66"/>
    </location>
</feature>
<reference evidence="16" key="1">
    <citation type="thesis" date="2020" institute="ProQuest LLC" country="789 East Eisenhower Parkway, Ann Arbor, MI, USA">
        <title>Comparative Genomics and Chromosome Evolution.</title>
        <authorList>
            <person name="Mudd A.B."/>
        </authorList>
    </citation>
    <scope>NUCLEOTIDE SEQUENCE</scope>
    <source>
        <strain evidence="16">Female2</strain>
        <tissue evidence="16">Blood</tissue>
    </source>
</reference>
<feature type="transmembrane region" description="Helical" evidence="14">
    <location>
        <begin position="120"/>
        <end position="146"/>
    </location>
</feature>
<dbReference type="GO" id="GO:0004930">
    <property type="term" value="F:G protein-coupled receptor activity"/>
    <property type="evidence" value="ECO:0007669"/>
    <property type="project" value="UniProtKB-KW"/>
</dbReference>
<dbReference type="PANTHER" id="PTHR24242:SF409">
    <property type="entry name" value="OLFACTORY RECEPTOR"/>
    <property type="match status" value="1"/>
</dbReference>
<evidence type="ECO:0000313" key="16">
    <source>
        <dbReference type="EMBL" id="KAG8431980.1"/>
    </source>
</evidence>
<feature type="transmembrane region" description="Helical" evidence="14">
    <location>
        <begin position="219"/>
        <end position="240"/>
    </location>
</feature>
<evidence type="ECO:0000256" key="13">
    <source>
        <dbReference type="RuleBase" id="RU000688"/>
    </source>
</evidence>
<sequence length="276" mass="30953">MKNLLVFIFLNLYLWTLCGNLMITGIYVRSENLHSPMYFFLSHLSTCDIFLSTSVVPVLLCTLLRGETTYTMTIGGCVIQYLTSASFAVVECFILTVMSYDRFLAICKPLHYNTIMTSKFCLHLVMWIWLLGFLISLSVVIMMSLLGFCGPEIDYVYCDFKPLIQASCSDTSYMELFVIGLTFPIIVCPFIFILLTYVFIFLAILVIPSSTGREKAFSTCSSHLTVVCTYYGILIAKYAVPVGGQSLGISKIISVLYTAVTPLVNPIIYSLPEPRD</sequence>
<dbReference type="InterPro" id="IPR000725">
    <property type="entry name" value="Olfact_rcpt"/>
</dbReference>
<dbReference type="PRINTS" id="PR00237">
    <property type="entry name" value="GPCRRHODOPSN"/>
</dbReference>
<evidence type="ECO:0000256" key="2">
    <source>
        <dbReference type="ARBA" id="ARBA00022475"/>
    </source>
</evidence>